<protein>
    <submittedName>
        <fullName evidence="2">Uncharacterized protein</fullName>
    </submittedName>
</protein>
<comment type="caution">
    <text evidence="2">The sequence shown here is derived from an EMBL/GenBank/DDBJ whole genome shotgun (WGS) entry which is preliminary data.</text>
</comment>
<proteinExistence type="predicted"/>
<evidence type="ECO:0000313" key="2">
    <source>
        <dbReference type="EMBL" id="KKL48699.1"/>
    </source>
</evidence>
<dbReference type="EMBL" id="LAZR01033226">
    <property type="protein sequence ID" value="KKL48699.1"/>
    <property type="molecule type" value="Genomic_DNA"/>
</dbReference>
<gene>
    <name evidence="2" type="ORF">LCGC14_2322890</name>
</gene>
<accession>A0A0F9CHU1</accession>
<evidence type="ECO:0000256" key="1">
    <source>
        <dbReference type="SAM" id="MobiDB-lite"/>
    </source>
</evidence>
<reference evidence="2" key="1">
    <citation type="journal article" date="2015" name="Nature">
        <title>Complex archaea that bridge the gap between prokaryotes and eukaryotes.</title>
        <authorList>
            <person name="Spang A."/>
            <person name="Saw J.H."/>
            <person name="Jorgensen S.L."/>
            <person name="Zaremba-Niedzwiedzka K."/>
            <person name="Martijn J."/>
            <person name="Lind A.E."/>
            <person name="van Eijk R."/>
            <person name="Schleper C."/>
            <person name="Guy L."/>
            <person name="Ettema T.J."/>
        </authorList>
    </citation>
    <scope>NUCLEOTIDE SEQUENCE</scope>
</reference>
<dbReference type="AlphaFoldDB" id="A0A0F9CHU1"/>
<name>A0A0F9CHU1_9ZZZZ</name>
<sequence>MITIKHLVLEALEKTGEKPDNLVCFYQEAEGHDWAEWLSGAPVDPKTIHRCSFSELPEREYSDSFGGPDGPAFIGFSDRYVYISEQYDGTESVQPIPRNPEDVGAFIPWPGG</sequence>
<organism evidence="2">
    <name type="scientific">marine sediment metagenome</name>
    <dbReference type="NCBI Taxonomy" id="412755"/>
    <lineage>
        <taxon>unclassified sequences</taxon>
        <taxon>metagenomes</taxon>
        <taxon>ecological metagenomes</taxon>
    </lineage>
</organism>
<feature type="region of interest" description="Disordered" evidence="1">
    <location>
        <begin position="91"/>
        <end position="112"/>
    </location>
</feature>